<organism evidence="2">
    <name type="scientific">marine sediment metagenome</name>
    <dbReference type="NCBI Taxonomy" id="412755"/>
    <lineage>
        <taxon>unclassified sequences</taxon>
        <taxon>metagenomes</taxon>
        <taxon>ecological metagenomes</taxon>
    </lineage>
</organism>
<proteinExistence type="predicted"/>
<comment type="caution">
    <text evidence="2">The sequence shown here is derived from an EMBL/GenBank/DDBJ whole genome shotgun (WGS) entry which is preliminary data.</text>
</comment>
<protein>
    <submittedName>
        <fullName evidence="2">Uncharacterized protein</fullName>
    </submittedName>
</protein>
<gene>
    <name evidence="2" type="ORF">LCGC14_1264500</name>
    <name evidence="1" type="ORF">LCGC14_1952830</name>
</gene>
<dbReference type="EMBL" id="LAZR01021352">
    <property type="protein sequence ID" value="KKL85630.1"/>
    <property type="molecule type" value="Genomic_DNA"/>
</dbReference>
<name>A0A0F9L241_9ZZZZ</name>
<dbReference type="AlphaFoldDB" id="A0A0F9L241"/>
<reference evidence="2" key="1">
    <citation type="journal article" date="2015" name="Nature">
        <title>Complex archaea that bridge the gap between prokaryotes and eukaryotes.</title>
        <authorList>
            <person name="Spang A."/>
            <person name="Saw J.H."/>
            <person name="Jorgensen S.L."/>
            <person name="Zaremba-Niedzwiedzka K."/>
            <person name="Martijn J."/>
            <person name="Lind A.E."/>
            <person name="van Eijk R."/>
            <person name="Schleper C."/>
            <person name="Guy L."/>
            <person name="Ettema T.J."/>
        </authorList>
    </citation>
    <scope>NUCLEOTIDE SEQUENCE</scope>
</reference>
<feature type="non-terminal residue" evidence="2">
    <location>
        <position position="1"/>
    </location>
</feature>
<sequence>WFHTVLELCRYHMDEDFGKYVKACADVQTENLVKTLKEKYDF</sequence>
<evidence type="ECO:0000313" key="2">
    <source>
        <dbReference type="EMBL" id="KKM87868.1"/>
    </source>
</evidence>
<dbReference type="EMBL" id="LAZR01007041">
    <property type="protein sequence ID" value="KKM87868.1"/>
    <property type="molecule type" value="Genomic_DNA"/>
</dbReference>
<accession>A0A0F9L241</accession>
<evidence type="ECO:0000313" key="1">
    <source>
        <dbReference type="EMBL" id="KKL85630.1"/>
    </source>
</evidence>